<evidence type="ECO:0000256" key="1">
    <source>
        <dbReference type="SAM" id="MobiDB-lite"/>
    </source>
</evidence>
<organism evidence="2 3">
    <name type="scientific">Parambassis ranga</name>
    <name type="common">Indian glassy fish</name>
    <dbReference type="NCBI Taxonomy" id="210632"/>
    <lineage>
        <taxon>Eukaryota</taxon>
        <taxon>Metazoa</taxon>
        <taxon>Chordata</taxon>
        <taxon>Craniata</taxon>
        <taxon>Vertebrata</taxon>
        <taxon>Euteleostomi</taxon>
        <taxon>Actinopterygii</taxon>
        <taxon>Neopterygii</taxon>
        <taxon>Teleostei</taxon>
        <taxon>Neoteleostei</taxon>
        <taxon>Acanthomorphata</taxon>
        <taxon>Ovalentaria</taxon>
        <taxon>Ambassidae</taxon>
        <taxon>Parambassis</taxon>
    </lineage>
</organism>
<accession>A0A6P7J009</accession>
<dbReference type="GeneID" id="114441323"/>
<dbReference type="PANTHER" id="PTHR24176">
    <property type="entry name" value="ANKYRIN REPEAT DOMAIN-CONTAINING PROTEIN 31-RELATED"/>
    <property type="match status" value="1"/>
</dbReference>
<gene>
    <name evidence="3" type="primary">LOC114441323</name>
</gene>
<evidence type="ECO:0000313" key="3">
    <source>
        <dbReference type="RefSeq" id="XP_028269997.1"/>
    </source>
</evidence>
<feature type="compositionally biased region" description="Polar residues" evidence="1">
    <location>
        <begin position="1"/>
        <end position="21"/>
    </location>
</feature>
<dbReference type="RefSeq" id="XP_028269997.1">
    <property type="nucleotide sequence ID" value="XM_028414196.1"/>
</dbReference>
<dbReference type="OrthoDB" id="366390at2759"/>
<proteinExistence type="predicted"/>
<dbReference type="InParanoid" id="A0A6P7J009"/>
<feature type="compositionally biased region" description="Polar residues" evidence="1">
    <location>
        <begin position="203"/>
        <end position="213"/>
    </location>
</feature>
<feature type="region of interest" description="Disordered" evidence="1">
    <location>
        <begin position="187"/>
        <end position="213"/>
    </location>
</feature>
<protein>
    <submittedName>
        <fullName evidence="3">Uncharacterized protein LOC114441323 isoform X1</fullName>
    </submittedName>
</protein>
<sequence length="422" mass="48028">MQFSYQSSFIPSRSDTASLQSRSDRDGGRQCAIQQRDSHIIYSKHSEAIAVVLEEVERKQTQMLSWPLTDLMDAGRCRTALTQIQSVLIEVLTKLHLEKNNLAQKYWSVSCSLQHRLLKSQLISLASYQRKLMEILHKQMYLVTNYVTMKGKLPTQPSIYQQGNIREHQRPDLSFPIASIPKSLKHQEAHNCDQEAQHRERSGTQASVFTSPSGNNTQGMKAPLYTVNDKYKTCEGIPKQGTCNTLQHIKMARKKALIKSKTEDSMINLYQLIRGGVIPPGGTLQLFLKGHWHLAHVQADGSIMSKGKLYLDPKQWVQSFLGNSLPISSTYAHDKVMFRDKSLSYYILNTDAMERTSEKHLMADQHNNIGSAQEMLTETTSQNHQMKINTIHLVDDAELLPNATMDCYWDKILKTNYLLCAD</sequence>
<feature type="region of interest" description="Disordered" evidence="1">
    <location>
        <begin position="1"/>
        <end position="28"/>
    </location>
</feature>
<dbReference type="AlphaFoldDB" id="A0A6P7J009"/>
<keyword evidence="2" id="KW-1185">Reference proteome</keyword>
<reference evidence="3" key="1">
    <citation type="submission" date="2025-08" db="UniProtKB">
        <authorList>
            <consortium name="RefSeq"/>
        </authorList>
    </citation>
    <scope>IDENTIFICATION</scope>
</reference>
<dbReference type="Proteomes" id="UP000515145">
    <property type="component" value="Chromosome 9"/>
</dbReference>
<dbReference type="InterPro" id="IPR042334">
    <property type="entry name" value="ANKRD31"/>
</dbReference>
<name>A0A6P7J009_9TELE</name>
<evidence type="ECO:0000313" key="2">
    <source>
        <dbReference type="Proteomes" id="UP000515145"/>
    </source>
</evidence>
<feature type="compositionally biased region" description="Basic and acidic residues" evidence="1">
    <location>
        <begin position="187"/>
        <end position="202"/>
    </location>
</feature>
<dbReference type="PANTHER" id="PTHR24176:SF14">
    <property type="entry name" value="ANKYRIN REPEAT DOMAIN-CONTAINING PROTEIN 31"/>
    <property type="match status" value="1"/>
</dbReference>